<feature type="transmembrane region" description="Helical" evidence="6">
    <location>
        <begin position="112"/>
        <end position="133"/>
    </location>
</feature>
<evidence type="ECO:0000259" key="7">
    <source>
        <dbReference type="PROSITE" id="PS50850"/>
    </source>
</evidence>
<feature type="transmembrane region" description="Helical" evidence="6">
    <location>
        <begin position="139"/>
        <end position="159"/>
    </location>
</feature>
<keyword evidence="3 6" id="KW-1133">Transmembrane helix</keyword>
<dbReference type="Gene3D" id="1.20.1250.20">
    <property type="entry name" value="MFS general substrate transporter like domains"/>
    <property type="match status" value="1"/>
</dbReference>
<dbReference type="PANTHER" id="PTHR23508:SF10">
    <property type="entry name" value="CARBOXYLIC ACID TRANSPORTER PROTEIN HOMOLOG"/>
    <property type="match status" value="1"/>
</dbReference>
<feature type="transmembrane region" description="Helical" evidence="6">
    <location>
        <begin position="306"/>
        <end position="326"/>
    </location>
</feature>
<keyword evidence="4 6" id="KW-0472">Membrane</keyword>
<evidence type="ECO:0000256" key="5">
    <source>
        <dbReference type="SAM" id="MobiDB-lite"/>
    </source>
</evidence>
<proteinExistence type="predicted"/>
<sequence length="482" mass="51491">MEDATAVTAVREEHQDATKGKSTARVATVDQVVSRRQRLSDIFTIFCSGFALISDGYQNNLMTMSNVLFKKEYPNEYTSQVSTRVSNALLVGEIVGQVVVGLTCDYMGRKTAIIMTTLLIVVGGILATASHGVTIDGMFWMLTVSRGIVGFGAGGEYPAASTSASEAANEHTPQNRGPVFILVTNLPLSFGGPFAVAVFLIVLSAAGKSNLSTVWRVCFGIGVILPLTVFYFRLKMLNSKLYRRGAIKKHVPYGLVIKYYWKTLMGTCGAWFLYDFVTFPNGVFSGTIISSVVSKTGNTLRSTAEWQLLLGAIALPGVFVGALLCDRLGRKNVMMVGFSGYLVFGLIIGCAASATSALGLISSESYATSVRGTCYGLSAAIGKTGAALGTQAFTPIQDRFGKKWTFIVAAICGVAGVLVTFFFVPKLTGEDLAKRDDEFRAYLSANGWNGEMGEADMKGLAGEVDEEAVSGENKEEGVKVAL</sequence>
<dbReference type="GO" id="GO:0005886">
    <property type="term" value="C:plasma membrane"/>
    <property type="evidence" value="ECO:0007669"/>
    <property type="project" value="TreeGrafter"/>
</dbReference>
<dbReference type="AlphaFoldDB" id="A0A5C6GJ19"/>
<dbReference type="Pfam" id="PF00083">
    <property type="entry name" value="Sugar_tr"/>
    <property type="match status" value="2"/>
</dbReference>
<dbReference type="InterPro" id="IPR036259">
    <property type="entry name" value="MFS_trans_sf"/>
</dbReference>
<evidence type="ECO:0000256" key="3">
    <source>
        <dbReference type="ARBA" id="ARBA00022989"/>
    </source>
</evidence>
<feature type="transmembrane region" description="Helical" evidence="6">
    <location>
        <begin position="179"/>
        <end position="202"/>
    </location>
</feature>
<accession>A0A5C6GJ19</accession>
<dbReference type="Proteomes" id="UP000317257">
    <property type="component" value="Unassembled WGS sequence"/>
</dbReference>
<dbReference type="GO" id="GO:0046943">
    <property type="term" value="F:carboxylic acid transmembrane transporter activity"/>
    <property type="evidence" value="ECO:0007669"/>
    <property type="project" value="TreeGrafter"/>
</dbReference>
<dbReference type="PROSITE" id="PS50850">
    <property type="entry name" value="MFS"/>
    <property type="match status" value="1"/>
</dbReference>
<dbReference type="PANTHER" id="PTHR23508">
    <property type="entry name" value="CARBOXYLIC ACID TRANSPORTER PROTEIN HOMOLOG"/>
    <property type="match status" value="1"/>
</dbReference>
<evidence type="ECO:0000313" key="8">
    <source>
        <dbReference type="EMBL" id="TWU76196.1"/>
    </source>
</evidence>
<evidence type="ECO:0000256" key="4">
    <source>
        <dbReference type="ARBA" id="ARBA00023136"/>
    </source>
</evidence>
<dbReference type="EMBL" id="SBHS01000005">
    <property type="protein sequence ID" value="TWU76196.1"/>
    <property type="molecule type" value="Genomic_DNA"/>
</dbReference>
<evidence type="ECO:0000313" key="9">
    <source>
        <dbReference type="Proteomes" id="UP000317257"/>
    </source>
</evidence>
<protein>
    <submittedName>
        <fullName evidence="8">Permease</fullName>
    </submittedName>
</protein>
<evidence type="ECO:0000256" key="1">
    <source>
        <dbReference type="ARBA" id="ARBA00004141"/>
    </source>
</evidence>
<feature type="compositionally biased region" description="Basic and acidic residues" evidence="5">
    <location>
        <begin position="10"/>
        <end position="19"/>
    </location>
</feature>
<dbReference type="SUPFAM" id="SSF103473">
    <property type="entry name" value="MFS general substrate transporter"/>
    <property type="match status" value="1"/>
</dbReference>
<feature type="domain" description="Major facilitator superfamily (MFS) profile" evidence="7">
    <location>
        <begin position="44"/>
        <end position="482"/>
    </location>
</feature>
<comment type="subcellular location">
    <subcellularLocation>
        <location evidence="1">Membrane</location>
        <topology evidence="1">Multi-pass membrane protein</topology>
    </subcellularLocation>
</comment>
<evidence type="ECO:0000256" key="2">
    <source>
        <dbReference type="ARBA" id="ARBA00022692"/>
    </source>
</evidence>
<organism evidence="8 9">
    <name type="scientific">Metarhizium rileyi (strain RCEF 4871)</name>
    <name type="common">Nomuraea rileyi</name>
    <dbReference type="NCBI Taxonomy" id="1649241"/>
    <lineage>
        <taxon>Eukaryota</taxon>
        <taxon>Fungi</taxon>
        <taxon>Dikarya</taxon>
        <taxon>Ascomycota</taxon>
        <taxon>Pezizomycotina</taxon>
        <taxon>Sordariomycetes</taxon>
        <taxon>Hypocreomycetidae</taxon>
        <taxon>Hypocreales</taxon>
        <taxon>Clavicipitaceae</taxon>
        <taxon>Metarhizium</taxon>
    </lineage>
</organism>
<gene>
    <name evidence="8" type="primary">GIT1</name>
    <name evidence="8" type="ORF">ED733_003494</name>
</gene>
<feature type="region of interest" description="Disordered" evidence="5">
    <location>
        <begin position="1"/>
        <end position="20"/>
    </location>
</feature>
<dbReference type="InterPro" id="IPR020846">
    <property type="entry name" value="MFS_dom"/>
</dbReference>
<feature type="transmembrane region" description="Helical" evidence="6">
    <location>
        <begin position="404"/>
        <end position="424"/>
    </location>
</feature>
<dbReference type="InterPro" id="IPR005828">
    <property type="entry name" value="MFS_sugar_transport-like"/>
</dbReference>
<name>A0A5C6GJ19_METRR</name>
<evidence type="ECO:0000256" key="6">
    <source>
        <dbReference type="SAM" id="Phobius"/>
    </source>
</evidence>
<keyword evidence="2 6" id="KW-0812">Transmembrane</keyword>
<reference evidence="9" key="1">
    <citation type="submission" date="2018-12" db="EMBL/GenBank/DDBJ databases">
        <title>The complete genome of Metarhizium rileyi, a key fungal pathogen of Lepidoptera.</title>
        <authorList>
            <person name="Binneck E."/>
            <person name="Lastra C.C.L."/>
            <person name="Sosa-Gomez D.R."/>
        </authorList>
    </citation>
    <scope>NUCLEOTIDE SEQUENCE [LARGE SCALE GENOMIC DNA]</scope>
    <source>
        <strain evidence="9">Cep018-CH2</strain>
    </source>
</reference>
<feature type="transmembrane region" description="Helical" evidence="6">
    <location>
        <begin position="338"/>
        <end position="361"/>
    </location>
</feature>
<feature type="transmembrane region" description="Helical" evidence="6">
    <location>
        <begin position="214"/>
        <end position="234"/>
    </location>
</feature>
<comment type="caution">
    <text evidence="8">The sequence shown here is derived from an EMBL/GenBank/DDBJ whole genome shotgun (WGS) entry which is preliminary data.</text>
</comment>